<feature type="compositionally biased region" description="Basic and acidic residues" evidence="1">
    <location>
        <begin position="26"/>
        <end position="55"/>
    </location>
</feature>
<proteinExistence type="predicted"/>
<dbReference type="EMBL" id="JBBPBM010000143">
    <property type="protein sequence ID" value="KAK8504394.1"/>
    <property type="molecule type" value="Genomic_DNA"/>
</dbReference>
<evidence type="ECO:0000313" key="2">
    <source>
        <dbReference type="EMBL" id="KAK8504394.1"/>
    </source>
</evidence>
<organism evidence="2 3">
    <name type="scientific">Hibiscus sabdariffa</name>
    <name type="common">roselle</name>
    <dbReference type="NCBI Taxonomy" id="183260"/>
    <lineage>
        <taxon>Eukaryota</taxon>
        <taxon>Viridiplantae</taxon>
        <taxon>Streptophyta</taxon>
        <taxon>Embryophyta</taxon>
        <taxon>Tracheophyta</taxon>
        <taxon>Spermatophyta</taxon>
        <taxon>Magnoliopsida</taxon>
        <taxon>eudicotyledons</taxon>
        <taxon>Gunneridae</taxon>
        <taxon>Pentapetalae</taxon>
        <taxon>rosids</taxon>
        <taxon>malvids</taxon>
        <taxon>Malvales</taxon>
        <taxon>Malvaceae</taxon>
        <taxon>Malvoideae</taxon>
        <taxon>Hibiscus</taxon>
    </lineage>
</organism>
<protein>
    <submittedName>
        <fullName evidence="2">Uncharacterized protein</fullName>
    </submittedName>
</protein>
<dbReference type="Proteomes" id="UP001472677">
    <property type="component" value="Unassembled WGS sequence"/>
</dbReference>
<feature type="compositionally biased region" description="Polar residues" evidence="1">
    <location>
        <begin position="72"/>
        <end position="84"/>
    </location>
</feature>
<feature type="region of interest" description="Disordered" evidence="1">
    <location>
        <begin position="26"/>
        <end position="84"/>
    </location>
</feature>
<comment type="caution">
    <text evidence="2">The sequence shown here is derived from an EMBL/GenBank/DDBJ whole genome shotgun (WGS) entry which is preliminary data.</text>
</comment>
<evidence type="ECO:0000313" key="3">
    <source>
        <dbReference type="Proteomes" id="UP001472677"/>
    </source>
</evidence>
<reference evidence="2 3" key="1">
    <citation type="journal article" date="2024" name="G3 (Bethesda)">
        <title>Genome assembly of Hibiscus sabdariffa L. provides insights into metabolisms of medicinal natural products.</title>
        <authorList>
            <person name="Kim T."/>
        </authorList>
    </citation>
    <scope>NUCLEOTIDE SEQUENCE [LARGE SCALE GENOMIC DNA]</scope>
    <source>
        <strain evidence="2">TK-2024</strain>
        <tissue evidence="2">Old leaves</tissue>
    </source>
</reference>
<keyword evidence="3" id="KW-1185">Reference proteome</keyword>
<gene>
    <name evidence="2" type="ORF">V6N12_032895</name>
</gene>
<accession>A0ABR2BB95</accession>
<evidence type="ECO:0000256" key="1">
    <source>
        <dbReference type="SAM" id="MobiDB-lite"/>
    </source>
</evidence>
<name>A0ABR2BB95_9ROSI</name>
<sequence length="84" mass="9272">MVGEEKPTFLATHVCIKACSFGDKNEKLKDKEGSDKPESGEKVKEVMSMGDDERLPSPAITDNSENHENHGSHQPQTKFKLVSS</sequence>